<evidence type="ECO:0000256" key="8">
    <source>
        <dbReference type="ARBA" id="ARBA00023128"/>
    </source>
</evidence>
<sequence length="144" mass="16616">MSGNAVSQNRQLARTDSMCHRSDFVPRSKISRFQALNSAPGYTVRRLSELHCESPMLNNGSMAIISSPHNECIRYGISNTDTIEGTLEDLTVVRAASLKRQIIKLNRRLQLIEEENKERAKRETVMCSITVAFWLFNVWLWFRR</sequence>
<dbReference type="AlphaFoldDB" id="A0A7J7ZKJ0"/>
<keyword evidence="10 12" id="KW-0576">Peroxisome</keyword>
<dbReference type="GO" id="GO:0090141">
    <property type="term" value="P:positive regulation of mitochondrial fission"/>
    <property type="evidence" value="ECO:0007669"/>
    <property type="project" value="UniProtKB-UniRule"/>
</dbReference>
<comment type="caution">
    <text evidence="15">The sequence shown here is derived from an EMBL/GenBank/DDBJ whole genome shotgun (WGS) entry which is preliminary data.</text>
</comment>
<keyword evidence="4 12" id="KW-0812">Transmembrane</keyword>
<reference evidence="15 16" key="1">
    <citation type="journal article" date="2020" name="Nature">
        <title>Six reference-quality genomes reveal evolution of bat adaptations.</title>
        <authorList>
            <person name="Jebb D."/>
            <person name="Huang Z."/>
            <person name="Pippel M."/>
            <person name="Hughes G.M."/>
            <person name="Lavrichenko K."/>
            <person name="Devanna P."/>
            <person name="Winkler S."/>
            <person name="Jermiin L.S."/>
            <person name="Skirmuntt E.C."/>
            <person name="Katzourakis A."/>
            <person name="Burkitt-Gray L."/>
            <person name="Ray D.A."/>
            <person name="Sullivan K.A.M."/>
            <person name="Roscito J.G."/>
            <person name="Kirilenko B.M."/>
            <person name="Davalos L.M."/>
            <person name="Corthals A.P."/>
            <person name="Power M.L."/>
            <person name="Jones G."/>
            <person name="Ransome R.D."/>
            <person name="Dechmann D.K.N."/>
            <person name="Locatelli A.G."/>
            <person name="Puechmaille S.J."/>
            <person name="Fedrigo O."/>
            <person name="Jarvis E.D."/>
            <person name="Hiller M."/>
            <person name="Vernes S.C."/>
            <person name="Myers E.W."/>
            <person name="Teeling E.C."/>
        </authorList>
    </citation>
    <scope>NUCLEOTIDE SEQUENCE [LARGE SCALE GENOMIC DNA]</scope>
    <source>
        <strain evidence="15">MPipKuh1</strain>
        <tissue evidence="15">Flight muscle</tissue>
    </source>
</reference>
<evidence type="ECO:0000259" key="14">
    <source>
        <dbReference type="Pfam" id="PF05644"/>
    </source>
</evidence>
<dbReference type="PANTHER" id="PTHR16501:SF17">
    <property type="entry name" value="MITOCHONDRIAL FISSION FACTOR"/>
    <property type="match status" value="1"/>
</dbReference>
<evidence type="ECO:0000313" key="15">
    <source>
        <dbReference type="EMBL" id="KAF6374555.1"/>
    </source>
</evidence>
<keyword evidence="5 12" id="KW-1000">Mitochondrion outer membrane</keyword>
<evidence type="ECO:0000256" key="13">
    <source>
        <dbReference type="SAM" id="Coils"/>
    </source>
</evidence>
<dbReference type="GO" id="GO:0005777">
    <property type="term" value="C:peroxisome"/>
    <property type="evidence" value="ECO:0007669"/>
    <property type="project" value="UniProtKB-SubCell"/>
</dbReference>
<evidence type="ECO:0000256" key="2">
    <source>
        <dbReference type="ARBA" id="ARBA00009806"/>
    </source>
</evidence>
<accession>A0A7J7ZKJ0</accession>
<gene>
    <name evidence="15" type="ORF">mPipKuh1_011481</name>
</gene>
<feature type="coiled-coil region" evidence="13">
    <location>
        <begin position="95"/>
        <end position="122"/>
    </location>
</feature>
<evidence type="ECO:0000313" key="16">
    <source>
        <dbReference type="Proteomes" id="UP000558488"/>
    </source>
</evidence>
<keyword evidence="6 12" id="KW-1133">Transmembrane helix</keyword>
<comment type="function">
    <text evidence="1">Plays a role in mitochondrial and peroxisomal fission. Promotes the recruitment and association of the fission mediator dynamin-related protein 1 (DNM1L) to the mitochondrial surface. May be involved in regulation of synaptic vesicle membrane dynamics by recruitment of DNM1L to clathrin-containing vesicles.</text>
</comment>
<dbReference type="Pfam" id="PF05644">
    <property type="entry name" value="Miff"/>
    <property type="match status" value="1"/>
</dbReference>
<evidence type="ECO:0000256" key="1">
    <source>
        <dbReference type="ARBA" id="ARBA00002338"/>
    </source>
</evidence>
<dbReference type="GO" id="GO:0000266">
    <property type="term" value="P:mitochondrial fission"/>
    <property type="evidence" value="ECO:0007669"/>
    <property type="project" value="UniProtKB-UniRule"/>
</dbReference>
<protein>
    <recommendedName>
        <fullName evidence="3 12">Mitochondrial fission factor</fullName>
    </recommendedName>
</protein>
<comment type="subcellular location">
    <subcellularLocation>
        <location evidence="12">Mitochondrion outer membrane</location>
        <topology evidence="12">Single-pass type IV membrane protein</topology>
    </subcellularLocation>
    <subcellularLocation>
        <location evidence="12">Peroxisome</location>
    </subcellularLocation>
</comment>
<feature type="transmembrane region" description="Helical" evidence="12">
    <location>
        <begin position="124"/>
        <end position="142"/>
    </location>
</feature>
<name>A0A7J7ZKJ0_PIPKU</name>
<dbReference type="GO" id="GO:0090314">
    <property type="term" value="P:positive regulation of protein targeting to membrane"/>
    <property type="evidence" value="ECO:0007669"/>
    <property type="project" value="UniProtKB-UniRule"/>
</dbReference>
<evidence type="ECO:0000256" key="10">
    <source>
        <dbReference type="ARBA" id="ARBA00023140"/>
    </source>
</evidence>
<evidence type="ECO:0000256" key="3">
    <source>
        <dbReference type="ARBA" id="ARBA00021235"/>
    </source>
</evidence>
<keyword evidence="16" id="KW-1185">Reference proteome</keyword>
<keyword evidence="9 12" id="KW-0472">Membrane</keyword>
<evidence type="ECO:0000256" key="7">
    <source>
        <dbReference type="ARBA" id="ARBA00023054"/>
    </source>
</evidence>
<dbReference type="GO" id="GO:0005741">
    <property type="term" value="C:mitochondrial outer membrane"/>
    <property type="evidence" value="ECO:0007669"/>
    <property type="project" value="UniProtKB-SubCell"/>
</dbReference>
<dbReference type="GO" id="GO:0006626">
    <property type="term" value="P:protein targeting to mitochondrion"/>
    <property type="evidence" value="ECO:0007669"/>
    <property type="project" value="TreeGrafter"/>
</dbReference>
<evidence type="ECO:0000256" key="11">
    <source>
        <dbReference type="ARBA" id="ARBA00047090"/>
    </source>
</evidence>
<evidence type="ECO:0000256" key="4">
    <source>
        <dbReference type="ARBA" id="ARBA00022692"/>
    </source>
</evidence>
<keyword evidence="7 13" id="KW-0175">Coiled coil</keyword>
<comment type="subunit">
    <text evidence="11">Homodimer. Interacts with DNM1L. Interacts with C11orf65/MFI; the interaction inhibits MFF interaction with DNM1L.</text>
</comment>
<evidence type="ECO:0000256" key="6">
    <source>
        <dbReference type="ARBA" id="ARBA00022989"/>
    </source>
</evidence>
<evidence type="ECO:0000256" key="9">
    <source>
        <dbReference type="ARBA" id="ARBA00023136"/>
    </source>
</evidence>
<dbReference type="PANTHER" id="PTHR16501">
    <property type="entry name" value="TRANSPORT AND GOLGI ORGANIZATION PROTEIN 11"/>
    <property type="match status" value="1"/>
</dbReference>
<dbReference type="EMBL" id="JACAGB010000003">
    <property type="protein sequence ID" value="KAF6374555.1"/>
    <property type="molecule type" value="Genomic_DNA"/>
</dbReference>
<feature type="domain" description="Mff-like" evidence="14">
    <location>
        <begin position="48"/>
        <end position="144"/>
    </location>
</feature>
<dbReference type="InterPro" id="IPR008518">
    <property type="entry name" value="Mff/Tango-11"/>
</dbReference>
<keyword evidence="8 12" id="KW-0496">Mitochondrion</keyword>
<proteinExistence type="inferred from homology"/>
<comment type="similarity">
    <text evidence="2 12">Belongs to the Tango11 family.</text>
</comment>
<dbReference type="Proteomes" id="UP000558488">
    <property type="component" value="Unassembled WGS sequence"/>
</dbReference>
<evidence type="ECO:0000256" key="12">
    <source>
        <dbReference type="RuleBase" id="RU368040"/>
    </source>
</evidence>
<organism evidence="15 16">
    <name type="scientific">Pipistrellus kuhlii</name>
    <name type="common">Kuhl's pipistrelle</name>
    <dbReference type="NCBI Taxonomy" id="59472"/>
    <lineage>
        <taxon>Eukaryota</taxon>
        <taxon>Metazoa</taxon>
        <taxon>Chordata</taxon>
        <taxon>Craniata</taxon>
        <taxon>Vertebrata</taxon>
        <taxon>Euteleostomi</taxon>
        <taxon>Mammalia</taxon>
        <taxon>Eutheria</taxon>
        <taxon>Laurasiatheria</taxon>
        <taxon>Chiroptera</taxon>
        <taxon>Yangochiroptera</taxon>
        <taxon>Vespertilionidae</taxon>
        <taxon>Pipistrellus</taxon>
    </lineage>
</organism>
<evidence type="ECO:0000256" key="5">
    <source>
        <dbReference type="ARBA" id="ARBA00022787"/>
    </source>
</evidence>
<dbReference type="InterPro" id="IPR039433">
    <property type="entry name" value="Mff-like_dom"/>
</dbReference>